<feature type="transmembrane region" description="Helical" evidence="11">
    <location>
        <begin position="683"/>
        <end position="703"/>
    </location>
</feature>
<evidence type="ECO:0000256" key="2">
    <source>
        <dbReference type="ARBA" id="ARBA00010120"/>
    </source>
</evidence>
<evidence type="ECO:0000256" key="7">
    <source>
        <dbReference type="ARBA" id="ARBA00022927"/>
    </source>
</evidence>
<feature type="domain" description="STAS" evidence="12">
    <location>
        <begin position="466"/>
        <end position="581"/>
    </location>
</feature>
<feature type="transmembrane region" description="Helical" evidence="11">
    <location>
        <begin position="303"/>
        <end position="322"/>
    </location>
</feature>
<feature type="transmembrane region" description="Helical" evidence="11">
    <location>
        <begin position="567"/>
        <end position="588"/>
    </location>
</feature>
<evidence type="ECO:0000256" key="3">
    <source>
        <dbReference type="ARBA" id="ARBA00022448"/>
    </source>
</evidence>
<feature type="transmembrane region" description="Helical" evidence="11">
    <location>
        <begin position="113"/>
        <end position="131"/>
    </location>
</feature>
<dbReference type="PANTHER" id="PTHR11814">
    <property type="entry name" value="SULFATE TRANSPORTER"/>
    <property type="match status" value="1"/>
</dbReference>
<feature type="transmembrane region" description="Helical" evidence="11">
    <location>
        <begin position="715"/>
        <end position="736"/>
    </location>
</feature>
<evidence type="ECO:0000256" key="9">
    <source>
        <dbReference type="ARBA" id="ARBA00023136"/>
    </source>
</evidence>
<evidence type="ECO:0000256" key="5">
    <source>
        <dbReference type="ARBA" id="ARBA00022824"/>
    </source>
</evidence>
<gene>
    <name evidence="13" type="ORF">PEVE_00007229</name>
</gene>
<evidence type="ECO:0000256" key="11">
    <source>
        <dbReference type="RuleBase" id="RU000634"/>
    </source>
</evidence>
<name>A0ABN8LXW5_9CNID</name>
<dbReference type="InterPro" id="IPR000133">
    <property type="entry name" value="ER_ret_rcpt"/>
</dbReference>
<feature type="transmembrane region" description="Helical" evidence="11">
    <location>
        <begin position="138"/>
        <end position="161"/>
    </location>
</feature>
<dbReference type="Gene3D" id="3.30.750.24">
    <property type="entry name" value="STAS domain"/>
    <property type="match status" value="1"/>
</dbReference>
<comment type="subcellular location">
    <subcellularLocation>
        <location evidence="1 11">Endoplasmic reticulum membrane</location>
        <topology evidence="1 11">Multi-pass membrane protein</topology>
    </subcellularLocation>
</comment>
<evidence type="ECO:0000313" key="14">
    <source>
        <dbReference type="Proteomes" id="UP001159427"/>
    </source>
</evidence>
<dbReference type="InterPro" id="IPR002645">
    <property type="entry name" value="STAS_dom"/>
</dbReference>
<protein>
    <recommendedName>
        <fullName evidence="11">ER lumen protein-retaining receptor</fullName>
    </recommendedName>
</protein>
<dbReference type="EMBL" id="CALNXI010000148">
    <property type="protein sequence ID" value="CAH3020442.1"/>
    <property type="molecule type" value="Genomic_DNA"/>
</dbReference>
<feature type="transmembrane region" description="Helical" evidence="11">
    <location>
        <begin position="72"/>
        <end position="93"/>
    </location>
</feature>
<feature type="transmembrane region" description="Helical" evidence="11">
    <location>
        <begin position="600"/>
        <end position="623"/>
    </location>
</feature>
<dbReference type="InterPro" id="IPR036513">
    <property type="entry name" value="STAS_dom_sf"/>
</dbReference>
<dbReference type="InterPro" id="IPR011547">
    <property type="entry name" value="SLC26A/SulP_dom"/>
</dbReference>
<feature type="transmembrane region" description="Helical" evidence="11">
    <location>
        <begin position="234"/>
        <end position="259"/>
    </location>
</feature>
<sequence length="1662" mass="185460">MSCSALQEKWSELCEPKMAQAYIRKRFPIVTWLPEYSLRTLQCDLIAGLTVGLMVVPQGLAYAQLAGLPPQYGLYSAFMGCFLYCIFGTSRDVTLGPTAIMSLMVSAYGKPEVPQYTIALTLFSGIILLGMGVLRLGFVVNFISIPIVSGFTSSAAIIIAFSQLKDLLGLENIPRLFAKNVYYTFKNIGQTKKYDITLGIICILFLVALRKIGKLQWTTRKDVSDSKWTRAAKKTIWLISIGRNVLIILIAAVVSSVFYNHGHTDIFTLPAYIEPGLPPFQVPALSFEVDNATLSASEVLKDLGPGLVVVPLIGFLESIAIAKAFARKNRYSVDASQELIALGIANCVSSFVSSYPVTGSFSRTAVNAQSGVAWGRIFTGAIVLLALGVLTPSFKYIPKASLAALIMSSVVTMIEYHILPNIWKVRRIDLIPLIITFFGCFYDIEVGILTGIGVALCILLYRTIWPAVTVISQGDFILLKINGNLNYPGVEHVVSEIQAASVTDPPPPAIVIDFSVVTSIDFTVAQALITVLEEMDAKRVPLFFSGVCDAACDVMIKSVDYISVMNIFRLTGDLSHLLAIVLLLWKIWKTRSCAGLSGKSQILFALVFSTRYLDLVLTFISVYNTVMKIIYLVCAYATVYLMLIKFKATYDSNHDTFRIEFLLIPVAGLACLVNHEFSVLEILWTFSIYLESVAILPQLFMISKTGEAETITSHYLFALGAYRALYIVNWIYRYYYEGFYDFIAIVAGCVQTALYCDFFYLYITKGEQCGLSSNASSGHLLRDVFLQNIDDAGFGLRNSSKLGNLLHRKWPDGHNEAELVVNVWGSCGHVFVATNNGRNLHAFETIPRSKWRPESEGLLLQDQESPIVSVLFSAENPSFVFIVHQNSITECWEFTQSNYKWIKRNEFQLSNTRAVEVLNVVLHPLVNSFFWCEQRSSSASNVITCCVCLREVTFSERLGNNTIVSVGPLTVILHGCPTMSLHIVGRGVCLVPDMPEESTSILLFWTFVQRVLKVYLWNYGFVENVDKFDFKAIMAELLCPWISSMKDGLPHSTAITSHPSTNELVVLNSDSQISYFRLQDGDPVLKRLVKLHLDSSLETDKVSAFFTFGLFAGLVSDVGIISICDITSGVQLCKLEDLWGQSVHIWRSFDLTNSVGFWSITGIWKLQSGTVLEVSECIRASFQTTNLDTGKENSLSFQGTSSKVCTRNCFAQKNDFCTCSASASENFVIPDLVIEHEATNDSSIANQGSVQSNEQSIFSGPLCAADHLMKWNINHRAAKLALDSVLCSRLVSDCDSTDEEVPGVFLDLLVGDHAQSPAMALALLWEHPIHRQYVHHKLEQYVSEISDKSPTKKTCLNELLQPYIAEFLVLSKQCKSKTDSSLKEMTQLPSLPTNSITQEITSLLERFNTGPLDLTSLERLSTLSYQQPQRVLSCISEYLKIDSEHDKPRDNHCKQRWRMIYRLDWRSGQWQRSRIALKDPFNTMLSILLRLFYDSKPDWLMKLVEQGKETVQHGESSERAEEHVTQSVLECFPVLSTSDANTDSNRVHSQLCFTAGQETQALYLLLNNHMWKEAIGFVSCCGRESENRTLLFVMLIKGLQRQRAPSNTLVEALDLKPEGFSAHELLAIMRDQAPVAKEPFLKGAGQTTIGEIRPYLEALFSS</sequence>
<keyword evidence="4 11" id="KW-0812">Transmembrane</keyword>
<dbReference type="PROSITE" id="PS50801">
    <property type="entry name" value="STAS"/>
    <property type="match status" value="1"/>
</dbReference>
<keyword evidence="3 11" id="KW-0813">Transport</keyword>
<dbReference type="Pfam" id="PF01740">
    <property type="entry name" value="STAS"/>
    <property type="match status" value="1"/>
</dbReference>
<dbReference type="InterPro" id="IPR018045">
    <property type="entry name" value="S04_transporter_CS"/>
</dbReference>
<comment type="caution">
    <text evidence="11">Lacks conserved residue(s) required for the propagation of feature annotation.</text>
</comment>
<dbReference type="Proteomes" id="UP001159427">
    <property type="component" value="Unassembled WGS sequence"/>
</dbReference>
<proteinExistence type="inferred from homology"/>
<keyword evidence="8 11" id="KW-1133">Transmembrane helix</keyword>
<dbReference type="SUPFAM" id="SSF52091">
    <property type="entry name" value="SpoIIaa-like"/>
    <property type="match status" value="1"/>
</dbReference>
<evidence type="ECO:0000256" key="4">
    <source>
        <dbReference type="ARBA" id="ARBA00022692"/>
    </source>
</evidence>
<keyword evidence="14" id="KW-1185">Reference proteome</keyword>
<dbReference type="Pfam" id="PF00916">
    <property type="entry name" value="Sulfate_transp"/>
    <property type="match status" value="1"/>
</dbReference>
<evidence type="ECO:0000256" key="6">
    <source>
        <dbReference type="ARBA" id="ARBA00022892"/>
    </source>
</evidence>
<feature type="transmembrane region" description="Helical" evidence="11">
    <location>
        <begin position="45"/>
        <end position="65"/>
    </location>
</feature>
<feature type="transmembrane region" description="Helical" evidence="11">
    <location>
        <begin position="658"/>
        <end position="677"/>
    </location>
</feature>
<evidence type="ECO:0000256" key="1">
    <source>
        <dbReference type="ARBA" id="ARBA00004477"/>
    </source>
</evidence>
<feature type="transmembrane region" description="Helical" evidence="11">
    <location>
        <begin position="430"/>
        <end position="461"/>
    </location>
</feature>
<feature type="transmembrane region" description="Helical" evidence="11">
    <location>
        <begin position="373"/>
        <end position="394"/>
    </location>
</feature>
<dbReference type="PRINTS" id="PR00660">
    <property type="entry name" value="ERLUMENR"/>
</dbReference>
<dbReference type="PROSITE" id="PS01130">
    <property type="entry name" value="SLC26A"/>
    <property type="match status" value="1"/>
</dbReference>
<keyword evidence="5 11" id="KW-0256">Endoplasmic reticulum</keyword>
<evidence type="ECO:0000313" key="13">
    <source>
        <dbReference type="EMBL" id="CAH3020442.1"/>
    </source>
</evidence>
<dbReference type="PROSITE" id="PS00952">
    <property type="entry name" value="ER_LUMEN_RECEPTOR_2"/>
    <property type="match status" value="1"/>
</dbReference>
<feature type="transmembrane region" description="Helical" evidence="11">
    <location>
        <begin position="400"/>
        <end position="418"/>
    </location>
</feature>
<dbReference type="PROSITE" id="PS00951">
    <property type="entry name" value="ER_LUMEN_RECEPTOR_1"/>
    <property type="match status" value="1"/>
</dbReference>
<keyword evidence="7 11" id="KW-0653">Protein transport</keyword>
<keyword evidence="10 11" id="KW-0675">Receptor</keyword>
<evidence type="ECO:0000256" key="10">
    <source>
        <dbReference type="ARBA" id="ARBA00023170"/>
    </source>
</evidence>
<evidence type="ECO:0000259" key="12">
    <source>
        <dbReference type="PROSITE" id="PS50801"/>
    </source>
</evidence>
<feature type="transmembrane region" description="Helical" evidence="11">
    <location>
        <begin position="742"/>
        <end position="763"/>
    </location>
</feature>
<evidence type="ECO:0000256" key="8">
    <source>
        <dbReference type="ARBA" id="ARBA00022989"/>
    </source>
</evidence>
<keyword evidence="6" id="KW-0931">ER-Golgi transport</keyword>
<dbReference type="CDD" id="cd07042">
    <property type="entry name" value="STAS_SulP_like_sulfate_transporter"/>
    <property type="match status" value="1"/>
</dbReference>
<comment type="caution">
    <text evidence="13">The sequence shown here is derived from an EMBL/GenBank/DDBJ whole genome shotgun (WGS) entry which is preliminary data.</text>
</comment>
<organism evidence="13 14">
    <name type="scientific">Porites evermanni</name>
    <dbReference type="NCBI Taxonomy" id="104178"/>
    <lineage>
        <taxon>Eukaryota</taxon>
        <taxon>Metazoa</taxon>
        <taxon>Cnidaria</taxon>
        <taxon>Anthozoa</taxon>
        <taxon>Hexacorallia</taxon>
        <taxon>Scleractinia</taxon>
        <taxon>Fungiina</taxon>
        <taxon>Poritidae</taxon>
        <taxon>Porites</taxon>
    </lineage>
</organism>
<dbReference type="InterPro" id="IPR046823">
    <property type="entry name" value="HPS6_N"/>
</dbReference>
<feature type="transmembrane region" description="Helical" evidence="11">
    <location>
        <begin position="629"/>
        <end position="646"/>
    </location>
</feature>
<keyword evidence="9 11" id="KW-0472">Membrane</keyword>
<accession>A0ABN8LXW5</accession>
<dbReference type="Pfam" id="PF00810">
    <property type="entry name" value="ER_lumen_recept"/>
    <property type="match status" value="1"/>
</dbReference>
<comment type="similarity">
    <text evidence="2 11">Belongs to the ERD2 family.</text>
</comment>
<dbReference type="Pfam" id="PF15702">
    <property type="entry name" value="HPS6"/>
    <property type="match status" value="1"/>
</dbReference>
<dbReference type="InterPro" id="IPR001902">
    <property type="entry name" value="SLC26A/SulP_fam"/>
</dbReference>
<reference evidence="13 14" key="1">
    <citation type="submission" date="2022-05" db="EMBL/GenBank/DDBJ databases">
        <authorList>
            <consortium name="Genoscope - CEA"/>
            <person name="William W."/>
        </authorList>
    </citation>
    <scope>NUCLEOTIDE SEQUENCE [LARGE SCALE GENOMIC DNA]</scope>
</reference>
<feature type="transmembrane region" description="Helical" evidence="11">
    <location>
        <begin position="196"/>
        <end position="213"/>
    </location>
</feature>